<dbReference type="GO" id="GO:0010487">
    <property type="term" value="F:thermospermine synthase activity"/>
    <property type="evidence" value="ECO:0007669"/>
    <property type="project" value="UniProtKB-EC"/>
</dbReference>
<dbReference type="RefSeq" id="WP_156016325.1">
    <property type="nucleotide sequence ID" value="NZ_WGGD01000005.1"/>
</dbReference>
<dbReference type="Gene3D" id="2.30.140.10">
    <property type="entry name" value="Spermidine synthase, tetramerisation domain"/>
    <property type="match status" value="1"/>
</dbReference>
<dbReference type="PANTHER" id="PTHR43317">
    <property type="entry name" value="THERMOSPERMINE SYNTHASE ACAULIS5"/>
    <property type="match status" value="1"/>
</dbReference>
<dbReference type="HAMAP" id="MF_00198">
    <property type="entry name" value="Spermidine_synth"/>
    <property type="match status" value="1"/>
</dbReference>
<evidence type="ECO:0000313" key="11">
    <source>
        <dbReference type="Proteomes" id="UP000470772"/>
    </source>
</evidence>
<dbReference type="FunFam" id="3.40.50.150:FF:000088">
    <property type="entry name" value="Polyamine aminopropyltransferase"/>
    <property type="match status" value="1"/>
</dbReference>
<evidence type="ECO:0000313" key="10">
    <source>
        <dbReference type="EMBL" id="MUN28591.1"/>
    </source>
</evidence>
<evidence type="ECO:0000259" key="9">
    <source>
        <dbReference type="PROSITE" id="PS51006"/>
    </source>
</evidence>
<sequence length="303" mass="34717">MMSWHWLIEWQTPYEFHGHEIKKVLAEEKSEYQSVMLVEFTRFGKGLVIDGKVQSTIYDEYIYHESLVHPIGISLDPSPKTALILGGGEGATLREVLKYNSIERAVMVDLDGKVIEFAKRELKEWHRDSFEDKRTELIIGDGLDYVKNTKDKFDLIVLDLTDPLKGSTSYKLYTKEFYLSLKNILNKRGGIVTQATSPSFSAEVYSTIYTTLKQVFNKVSASYTYIASFDGLWGFVYASDDADPSSMSKAEVENRIKSRIKGELRWYDVDTHTALFSLPKNIRKCIENNTRISTEENPIYVPA</sequence>
<evidence type="ECO:0000256" key="4">
    <source>
        <dbReference type="ARBA" id="ARBA00023066"/>
    </source>
</evidence>
<evidence type="ECO:0000256" key="2">
    <source>
        <dbReference type="ARBA" id="ARBA00022490"/>
    </source>
</evidence>
<reference evidence="10 11" key="1">
    <citation type="submission" date="2019-10" db="EMBL/GenBank/DDBJ databases">
        <title>Sequencing and Assembly of Multiple Reported Metal-Biooxidizing Members of the Extremely Thermoacidophilic Archaeal Family Sulfolobaceae.</title>
        <authorList>
            <person name="Counts J.A."/>
            <person name="Kelly R.M."/>
        </authorList>
    </citation>
    <scope>NUCLEOTIDE SEQUENCE [LARGE SCALE GENOMIC DNA]</scope>
    <source>
        <strain evidence="10 11">DSM 6482</strain>
    </source>
</reference>
<dbReference type="EMBL" id="WGGD01000005">
    <property type="protein sequence ID" value="MUN28591.1"/>
    <property type="molecule type" value="Genomic_DNA"/>
</dbReference>
<dbReference type="Pfam" id="PF01564">
    <property type="entry name" value="Spermine_synth"/>
    <property type="match status" value="1"/>
</dbReference>
<dbReference type="InterPro" id="IPR035246">
    <property type="entry name" value="Spermidine_synt_N"/>
</dbReference>
<comment type="catalytic activity">
    <reaction evidence="6">
        <text>S-adenosyl 3-(methylsulfanyl)propylamine + spermidine = thermospermine + S-methyl-5'-thioadenosine + H(+)</text>
        <dbReference type="Rhea" id="RHEA:30515"/>
        <dbReference type="ChEBI" id="CHEBI:15378"/>
        <dbReference type="ChEBI" id="CHEBI:17509"/>
        <dbReference type="ChEBI" id="CHEBI:57443"/>
        <dbReference type="ChEBI" id="CHEBI:57834"/>
        <dbReference type="ChEBI" id="CHEBI:59903"/>
        <dbReference type="EC" id="2.5.1.79"/>
    </reaction>
</comment>
<feature type="binding site" evidence="7">
    <location>
        <position position="89"/>
    </location>
    <ligand>
        <name>spermidine</name>
        <dbReference type="ChEBI" id="CHEBI:57834"/>
    </ligand>
</feature>
<dbReference type="InterPro" id="IPR030374">
    <property type="entry name" value="PABS"/>
</dbReference>
<evidence type="ECO:0000256" key="3">
    <source>
        <dbReference type="ARBA" id="ARBA00022679"/>
    </source>
</evidence>
<keyword evidence="2" id="KW-0963">Cytoplasm</keyword>
<evidence type="ECO:0000256" key="6">
    <source>
        <dbReference type="ARBA" id="ARBA00048874"/>
    </source>
</evidence>
<dbReference type="UniPathway" id="UPA00248">
    <property type="reaction ID" value="UER00314"/>
</dbReference>
<evidence type="ECO:0000256" key="7">
    <source>
        <dbReference type="HAMAP-Rule" id="MF_00198"/>
    </source>
</evidence>
<dbReference type="Gene3D" id="3.40.50.150">
    <property type="entry name" value="Vaccinia Virus protein VP39"/>
    <property type="match status" value="1"/>
</dbReference>
<dbReference type="NCBIfam" id="NF002010">
    <property type="entry name" value="PRK00811.1"/>
    <property type="match status" value="1"/>
</dbReference>
<dbReference type="InterPro" id="IPR030373">
    <property type="entry name" value="PABS_CS"/>
</dbReference>
<comment type="subunit">
    <text evidence="7">Homodimer or homotetramer.</text>
</comment>
<organism evidence="10 11">
    <name type="scientific">Sulfuracidifex metallicus DSM 6482 = JCM 9184</name>
    <dbReference type="NCBI Taxonomy" id="523847"/>
    <lineage>
        <taxon>Archaea</taxon>
        <taxon>Thermoproteota</taxon>
        <taxon>Thermoprotei</taxon>
        <taxon>Sulfolobales</taxon>
        <taxon>Sulfolobaceae</taxon>
        <taxon>Sulfuracidifex</taxon>
    </lineage>
</organism>
<dbReference type="InterPro" id="IPR001045">
    <property type="entry name" value="Spermi_synthase"/>
</dbReference>
<dbReference type="Pfam" id="PF17284">
    <property type="entry name" value="Spermine_synt_N"/>
    <property type="match status" value="1"/>
</dbReference>
<evidence type="ECO:0000256" key="8">
    <source>
        <dbReference type="PROSITE-ProRule" id="PRU00354"/>
    </source>
</evidence>
<dbReference type="Proteomes" id="UP000470772">
    <property type="component" value="Unassembled WGS sequence"/>
</dbReference>
<dbReference type="InterPro" id="IPR037163">
    <property type="entry name" value="Spermidine_synt_N_sf"/>
</dbReference>
<dbReference type="PANTHER" id="PTHR43317:SF1">
    <property type="entry name" value="THERMOSPERMINE SYNTHASE ACAULIS5"/>
    <property type="match status" value="1"/>
</dbReference>
<feature type="binding site" evidence="7">
    <location>
        <position position="109"/>
    </location>
    <ligand>
        <name>S-methyl-5'-thioadenosine</name>
        <dbReference type="ChEBI" id="CHEBI:17509"/>
    </ligand>
</feature>
<dbReference type="SUPFAM" id="SSF53335">
    <property type="entry name" value="S-adenosyl-L-methionine-dependent methyltransferases"/>
    <property type="match status" value="1"/>
</dbReference>
<proteinExistence type="inferred from homology"/>
<evidence type="ECO:0000256" key="1">
    <source>
        <dbReference type="ARBA" id="ARBA00007867"/>
    </source>
</evidence>
<comment type="function">
    <text evidence="7">Catalyzes the irreversible transfer of a propylamine group from the amino donor S-adenosylmethioninamine (decarboxy-AdoMet) to putrescine (1,4-diaminobutane) to yield spermidine.</text>
</comment>
<comment type="caution">
    <text evidence="7">Lacks conserved residue(s) required for the propagation of feature annotation.</text>
</comment>
<dbReference type="GO" id="GO:0004766">
    <property type="term" value="F:spermidine synthase activity"/>
    <property type="evidence" value="ECO:0007669"/>
    <property type="project" value="UniProtKB-UniRule"/>
</dbReference>
<feature type="domain" description="PABS" evidence="9">
    <location>
        <begin position="4"/>
        <end position="240"/>
    </location>
</feature>
<dbReference type="GO" id="GO:0008295">
    <property type="term" value="P:spermidine biosynthetic process"/>
    <property type="evidence" value="ECO:0007669"/>
    <property type="project" value="UniProtKB-UniRule"/>
</dbReference>
<dbReference type="InterPro" id="IPR029063">
    <property type="entry name" value="SAM-dependent_MTases_sf"/>
</dbReference>
<dbReference type="CDD" id="cd02440">
    <property type="entry name" value="AdoMet_MTases"/>
    <property type="match status" value="1"/>
</dbReference>
<dbReference type="EC" id="2.5.1.16" evidence="7"/>
<feature type="binding site" evidence="7">
    <location>
        <position position="64"/>
    </location>
    <ligand>
        <name>spermidine</name>
        <dbReference type="ChEBI" id="CHEBI:57834"/>
    </ligand>
</feature>
<comment type="catalytic activity">
    <reaction evidence="7">
        <text>S-adenosyl 3-(methylsulfanyl)propylamine + putrescine = S-methyl-5'-thioadenosine + spermidine + H(+)</text>
        <dbReference type="Rhea" id="RHEA:12721"/>
        <dbReference type="ChEBI" id="CHEBI:15378"/>
        <dbReference type="ChEBI" id="CHEBI:17509"/>
        <dbReference type="ChEBI" id="CHEBI:57443"/>
        <dbReference type="ChEBI" id="CHEBI:57834"/>
        <dbReference type="ChEBI" id="CHEBI:326268"/>
        <dbReference type="EC" id="2.5.1.16"/>
    </reaction>
</comment>
<comment type="caution">
    <text evidence="10">The sequence shown here is derived from an EMBL/GenBank/DDBJ whole genome shotgun (WGS) entry which is preliminary data.</text>
</comment>
<keyword evidence="5 7" id="KW-0620">Polyamine biosynthesis</keyword>
<dbReference type="PROSITE" id="PS51006">
    <property type="entry name" value="PABS_2"/>
    <property type="match status" value="1"/>
</dbReference>
<evidence type="ECO:0000256" key="5">
    <source>
        <dbReference type="ARBA" id="ARBA00023115"/>
    </source>
</evidence>
<gene>
    <name evidence="7 10" type="primary">speE</name>
    <name evidence="10" type="ORF">GC250_03815</name>
</gene>
<dbReference type="PROSITE" id="PS01330">
    <property type="entry name" value="PABS_1"/>
    <property type="match status" value="1"/>
</dbReference>
<keyword evidence="4 7" id="KW-0745">Spermidine biosynthesis</keyword>
<feature type="binding site" evidence="7">
    <location>
        <begin position="141"/>
        <end position="142"/>
    </location>
    <ligand>
        <name>S-methyl-5'-thioadenosine</name>
        <dbReference type="ChEBI" id="CHEBI:17509"/>
    </ligand>
</feature>
<keyword evidence="3 7" id="KW-0808">Transferase</keyword>
<feature type="binding site" evidence="7">
    <location>
        <position position="33"/>
    </location>
    <ligand>
        <name>S-methyl-5'-thioadenosine</name>
        <dbReference type="ChEBI" id="CHEBI:17509"/>
    </ligand>
</feature>
<comment type="similarity">
    <text evidence="1 7">Belongs to the spermidine/spermine synthase family.</text>
</comment>
<keyword evidence="11" id="KW-1185">Reference proteome</keyword>
<feature type="active site" description="Proton acceptor" evidence="7 8">
    <location>
        <position position="159"/>
    </location>
</feature>
<name>A0A6A9QN19_SULME</name>
<accession>A0A6A9QN19</accession>
<comment type="pathway">
    <text evidence="7">Amine and polyamine biosynthesis; spermidine biosynthesis; spermidine from putrescine: step 1/1.</text>
</comment>
<protein>
    <recommendedName>
        <fullName evidence="7">Polyamine aminopropyltransferase</fullName>
    </recommendedName>
    <alternativeName>
        <fullName evidence="7">Putrescine aminopropyltransferase</fullName>
        <shortName evidence="7">PAPT</shortName>
    </alternativeName>
    <alternativeName>
        <fullName evidence="7">Spermidine synthase</fullName>
        <shortName evidence="7">SPDS</shortName>
        <shortName evidence="7">SPDSY</shortName>
        <ecNumber evidence="7">2.5.1.16</ecNumber>
    </alternativeName>
</protein>
<dbReference type="AlphaFoldDB" id="A0A6A9QN19"/>